<feature type="region of interest" description="Disordered" evidence="1">
    <location>
        <begin position="43"/>
        <end position="189"/>
    </location>
</feature>
<name>A0A849VP56_9HYPH</name>
<evidence type="ECO:0000313" key="3">
    <source>
        <dbReference type="EMBL" id="NTS29890.1"/>
    </source>
</evidence>
<gene>
    <name evidence="3" type="ORF">HQ945_01365</name>
</gene>
<dbReference type="EMBL" id="JABUMX010000001">
    <property type="protein sequence ID" value="NTS29890.1"/>
    <property type="molecule type" value="Genomic_DNA"/>
</dbReference>
<keyword evidence="2" id="KW-1133">Transmembrane helix</keyword>
<organism evidence="3 4">
    <name type="scientific">Phyllobacterium pellucidum</name>
    <dbReference type="NCBI Taxonomy" id="2740464"/>
    <lineage>
        <taxon>Bacteria</taxon>
        <taxon>Pseudomonadati</taxon>
        <taxon>Pseudomonadota</taxon>
        <taxon>Alphaproteobacteria</taxon>
        <taxon>Hyphomicrobiales</taxon>
        <taxon>Phyllobacteriaceae</taxon>
        <taxon>Phyllobacterium</taxon>
    </lineage>
</organism>
<dbReference type="InterPro" id="IPR009273">
    <property type="entry name" value="DUF930"/>
</dbReference>
<evidence type="ECO:0000256" key="2">
    <source>
        <dbReference type="SAM" id="Phobius"/>
    </source>
</evidence>
<keyword evidence="2" id="KW-0472">Membrane</keyword>
<sequence length="311" mass="32790">MHEFAEKSSRRLGWGAPLSAIVHIGVILLLVLGLPMPSPVTTPPQEVDVTLVPPPPPPAPPHPKPQEKPPETAKPAKPVEVFESAAAKTDQNVKEPQPAPSAPSDPVEDPTDKPAEPENKAAAGGKSTEAAPSAPDRTSPDGLAAADAKAAEANAAAAPNPAPSPTASTAPKPDESKKPAAAKPASRRGKLVVARELYSAGALFDPRVMQALGRLPPRQRMKQVCMIEALEQIRRQRPGTDILVPFGASGSSYTATTLDAIGGAFRNGSNWYDLDFHCKVDNEGTKVVAFSYAMGSLVPKSEWVRRQFPLD</sequence>
<dbReference type="AlphaFoldDB" id="A0A849VP56"/>
<feature type="transmembrane region" description="Helical" evidence="2">
    <location>
        <begin position="12"/>
        <end position="34"/>
    </location>
</feature>
<keyword evidence="4" id="KW-1185">Reference proteome</keyword>
<keyword evidence="2" id="KW-0812">Transmembrane</keyword>
<evidence type="ECO:0000313" key="4">
    <source>
        <dbReference type="Proteomes" id="UP000550508"/>
    </source>
</evidence>
<protein>
    <submittedName>
        <fullName evidence="3">DUF930 domain-containing protein</fullName>
    </submittedName>
</protein>
<comment type="caution">
    <text evidence="3">The sequence shown here is derived from an EMBL/GenBank/DDBJ whole genome shotgun (WGS) entry which is preliminary data.</text>
</comment>
<dbReference type="Proteomes" id="UP000550508">
    <property type="component" value="Unassembled WGS sequence"/>
</dbReference>
<proteinExistence type="predicted"/>
<dbReference type="PRINTS" id="PR01217">
    <property type="entry name" value="PRICHEXTENSN"/>
</dbReference>
<feature type="compositionally biased region" description="Pro residues" evidence="1">
    <location>
        <begin position="52"/>
        <end position="63"/>
    </location>
</feature>
<feature type="compositionally biased region" description="Basic and acidic residues" evidence="1">
    <location>
        <begin position="110"/>
        <end position="119"/>
    </location>
</feature>
<reference evidence="3 4" key="1">
    <citation type="submission" date="2020-05" db="EMBL/GenBank/DDBJ databases">
        <authorList>
            <person name="Kim M.K."/>
        </authorList>
    </citation>
    <scope>NUCLEOTIDE SEQUENCE [LARGE SCALE GENOMIC DNA]</scope>
    <source>
        <strain evidence="3 4">BT25</strain>
    </source>
</reference>
<dbReference type="RefSeq" id="WP_113280181.1">
    <property type="nucleotide sequence ID" value="NZ_JABUMX010000001.1"/>
</dbReference>
<accession>A0A849VP56</accession>
<feature type="compositionally biased region" description="Low complexity" evidence="1">
    <location>
        <begin position="144"/>
        <end position="171"/>
    </location>
</feature>
<evidence type="ECO:0000256" key="1">
    <source>
        <dbReference type="SAM" id="MobiDB-lite"/>
    </source>
</evidence>
<dbReference type="Pfam" id="PF06059">
    <property type="entry name" value="DUF930"/>
    <property type="match status" value="1"/>
</dbReference>